<reference evidence="3" key="4">
    <citation type="journal article" date="2007" name="Genome Biol.">
        <title>Update of the Anopheles gambiae PEST genome assembly.</title>
        <authorList>
            <person name="Sharakhova M.V."/>
            <person name="Hammond M.P."/>
            <person name="Lobo N.F."/>
            <person name="Krzywinski J."/>
            <person name="Unger M.F."/>
            <person name="Hillenmeyer M.E."/>
            <person name="Bruggner R.V."/>
            <person name="Birney E."/>
            <person name="Collins F.H."/>
        </authorList>
    </citation>
    <scope>NUCLEOTIDE SEQUENCE</scope>
    <source>
        <strain evidence="3">PEST</strain>
    </source>
</reference>
<dbReference type="SMART" id="SM00248">
    <property type="entry name" value="ANK"/>
    <property type="match status" value="8"/>
</dbReference>
<dbReference type="HOGENOM" id="CLU_919992_0_0_1"/>
<evidence type="ECO:0000313" key="3">
    <source>
        <dbReference type="EMBL" id="EAA05854.4"/>
    </source>
</evidence>
<keyword evidence="1" id="KW-0677">Repeat</keyword>
<dbReference type="Gene3D" id="1.25.40.20">
    <property type="entry name" value="Ankyrin repeat-containing domain"/>
    <property type="match status" value="2"/>
</dbReference>
<dbReference type="OMA" id="WETIDIM"/>
<dbReference type="Pfam" id="PF12796">
    <property type="entry name" value="Ank_2"/>
    <property type="match status" value="2"/>
</dbReference>
<dbReference type="PaxDb" id="7165-AGAP009521-PA"/>
<reference evidence="3" key="3">
    <citation type="journal article" date="2004" name="Trends Parasitol.">
        <title>The Anopheles gambiae genome: an update.</title>
        <authorList>
            <person name="Mongin E."/>
            <person name="Louis C."/>
            <person name="Holt R.A."/>
            <person name="Birney E."/>
            <person name="Collins F.H."/>
        </authorList>
    </citation>
    <scope>NUCLEOTIDE SEQUENCE</scope>
    <source>
        <strain evidence="3">PEST</strain>
    </source>
</reference>
<dbReference type="Pfam" id="PF00023">
    <property type="entry name" value="Ank"/>
    <property type="match status" value="1"/>
</dbReference>
<dbReference type="InterPro" id="IPR036770">
    <property type="entry name" value="Ankyrin_rpt-contain_sf"/>
</dbReference>
<keyword evidence="2" id="KW-0040">ANK repeat</keyword>
<accession>Q7QG61</accession>
<reference evidence="3" key="5">
    <citation type="submission" date="2011-05" db="EMBL/GenBank/DDBJ databases">
        <authorList>
            <consortium name="VectorBase"/>
        </authorList>
    </citation>
    <scope>NUCLEOTIDE SEQUENCE</scope>
    <source>
        <strain evidence="3">PEST</strain>
    </source>
</reference>
<dbReference type="PANTHER" id="PTHR24126">
    <property type="entry name" value="ANKYRIN REPEAT, PH AND SEC7 DOMAIN CONTAINING PROTEIN SECG-RELATED"/>
    <property type="match status" value="1"/>
</dbReference>
<dbReference type="InParanoid" id="Q7QG61"/>
<evidence type="ECO:0000256" key="2">
    <source>
        <dbReference type="ARBA" id="ARBA00023043"/>
    </source>
</evidence>
<gene>
    <name evidence="3" type="ORF">AgaP_AGAP009521</name>
</gene>
<sequence>NLVKNSPLHVACKEGYVRSARILLEEGGASTDACGEYGLNALAFALYTNNGRLVRCLFRQEASIGGALSSDFQPINMAIRNGNLRMLELLLRRGVDVNSAPLCFINAFCQTALHVCVERDQVEMARDLIRAGAQINAKNRTGATPLHLAVQRGNVRLVQLLLDHKCSIDELNYNGETPLIRAVVSNNLPLVRILLNNGASIERLRNSEPPVLLYLVQENHEEVLDYLLEHYQQFDANEQDAYGNTLLYVATQHNHINIVKLLVGKYGARANPTNHKQLTPLMIARVKAYKEIFHFLEARLVEE</sequence>
<dbReference type="EMBL" id="AAAB01008839">
    <property type="protein sequence ID" value="EAA05854.4"/>
    <property type="molecule type" value="Genomic_DNA"/>
</dbReference>
<evidence type="ECO:0000256" key="1">
    <source>
        <dbReference type="ARBA" id="ARBA00022737"/>
    </source>
</evidence>
<dbReference type="STRING" id="7165.Q7QG61"/>
<organism evidence="3">
    <name type="scientific">Anopheles gambiae</name>
    <name type="common">African malaria mosquito</name>
    <dbReference type="NCBI Taxonomy" id="7165"/>
    <lineage>
        <taxon>Eukaryota</taxon>
        <taxon>Metazoa</taxon>
        <taxon>Ecdysozoa</taxon>
        <taxon>Arthropoda</taxon>
        <taxon>Hexapoda</taxon>
        <taxon>Insecta</taxon>
        <taxon>Pterygota</taxon>
        <taxon>Neoptera</taxon>
        <taxon>Endopterygota</taxon>
        <taxon>Diptera</taxon>
        <taxon>Nematocera</taxon>
        <taxon>Culicoidea</taxon>
        <taxon>Culicidae</taxon>
        <taxon>Anophelinae</taxon>
        <taxon>Anopheles</taxon>
    </lineage>
</organism>
<dbReference type="VEuPathDB" id="VectorBase:AGAP009521"/>
<dbReference type="InterPro" id="IPR002110">
    <property type="entry name" value="Ankyrin_rpt"/>
</dbReference>
<name>Q7QG61_ANOGA</name>
<dbReference type="eggNOG" id="KOG4177">
    <property type="taxonomic scope" value="Eukaryota"/>
</dbReference>
<dbReference type="PROSITE" id="PS50088">
    <property type="entry name" value="ANK_REPEAT"/>
    <property type="match status" value="5"/>
</dbReference>
<protein>
    <submittedName>
        <fullName evidence="3">AGAP009521-PA</fullName>
    </submittedName>
</protein>
<dbReference type="VEuPathDB" id="VectorBase:AGAMI1_007901"/>
<reference evidence="3" key="1">
    <citation type="journal article" date="2002" name="Science">
        <title>The genome sequence of the malaria mosquito Anopheles gambiae.</title>
        <authorList>
            <person name="Holt R.A."/>
            <person name="Subramanian G.M."/>
            <person name="Halpern A."/>
            <person name="Sutton G.G."/>
            <person name="Charlab R."/>
            <person name="Nusskern D.R."/>
            <person name="Wincker P."/>
            <person name="Clark A.G."/>
            <person name="Ribeiro J.M."/>
            <person name="Wides R."/>
            <person name="Salzberg S.L."/>
            <person name="Loftus B."/>
            <person name="Yandell M."/>
            <person name="Majoros W.H."/>
            <person name="Rusch D.B."/>
            <person name="Lai Z."/>
            <person name="Kraft C.L."/>
            <person name="Abril J.F."/>
            <person name="Anthouard V."/>
            <person name="Arensburger P."/>
            <person name="Atkinson P.W."/>
            <person name="Baden H."/>
            <person name="de Berardinis V."/>
            <person name="Baldwin D."/>
            <person name="Benes V."/>
            <person name="Biedler J."/>
            <person name="Blass C."/>
            <person name="Bolanos R."/>
            <person name="Boscus D."/>
            <person name="Barnstead M."/>
            <person name="Cai S."/>
            <person name="Center A."/>
            <person name="Chaturverdi K."/>
            <person name="Christophides G.K."/>
            <person name="Chrystal M.A."/>
            <person name="Clamp M."/>
            <person name="Cravchik A."/>
            <person name="Curwen V."/>
            <person name="Dana A."/>
            <person name="Delcher A."/>
            <person name="Dew I."/>
            <person name="Evans C.A."/>
            <person name="Flanigan M."/>
            <person name="Grundschober-Freimoser A."/>
            <person name="Friedli L."/>
            <person name="Gu Z."/>
            <person name="Guan P."/>
            <person name="Guigo R."/>
            <person name="Hillenmeyer M.E."/>
            <person name="Hladun S.L."/>
            <person name="Hogan J.R."/>
            <person name="Hong Y.S."/>
            <person name="Hoover J."/>
            <person name="Jaillon O."/>
            <person name="Ke Z."/>
            <person name="Kodira C."/>
            <person name="Kokoza E."/>
            <person name="Koutsos A."/>
            <person name="Letunic I."/>
            <person name="Levitsky A."/>
            <person name="Liang Y."/>
            <person name="Lin J.J."/>
            <person name="Lobo N.F."/>
            <person name="Lopez J.R."/>
            <person name="Malek J.A."/>
            <person name="McIntosh T.C."/>
            <person name="Meister S."/>
            <person name="Miller J."/>
            <person name="Mobarry C."/>
            <person name="Mongin E."/>
            <person name="Murphy S.D."/>
            <person name="O'Brochta D.A."/>
            <person name="Pfannkoch C."/>
            <person name="Qi R."/>
            <person name="Regier M.A."/>
            <person name="Remington K."/>
            <person name="Shao H."/>
            <person name="Sharakhova M.V."/>
            <person name="Sitter C.D."/>
            <person name="Shetty J."/>
            <person name="Smith T.J."/>
            <person name="Strong R."/>
            <person name="Sun J."/>
            <person name="Thomasova D."/>
            <person name="Ton L.Q."/>
            <person name="Topalis P."/>
            <person name="Tu Z."/>
            <person name="Unger M.F."/>
            <person name="Walenz B."/>
            <person name="Wang A."/>
            <person name="Wang J."/>
            <person name="Wang M."/>
            <person name="Wang X."/>
            <person name="Woodford K.J."/>
            <person name="Wortman J.R."/>
            <person name="Wu M."/>
            <person name="Yao A."/>
            <person name="Zdobnov E.M."/>
            <person name="Zhang H."/>
            <person name="Zhao Q."/>
            <person name="Zhao S."/>
            <person name="Zhu S.C."/>
            <person name="Zhimulev I."/>
            <person name="Coluzzi M."/>
            <person name="della Torre A."/>
            <person name="Roth C.W."/>
            <person name="Louis C."/>
            <person name="Kalush F."/>
            <person name="Mural R.J."/>
            <person name="Myers E.W."/>
            <person name="Adams M.D."/>
            <person name="Smith H.O."/>
            <person name="Broder S."/>
            <person name="Gardner M.J."/>
            <person name="Fraser C.M."/>
            <person name="Birney E."/>
            <person name="Bork P."/>
            <person name="Brey P.T."/>
            <person name="Venter J.C."/>
            <person name="Weissenbach J."/>
            <person name="Kafatos F.C."/>
            <person name="Collins F.H."/>
            <person name="Hoffman S.L."/>
        </authorList>
    </citation>
    <scope>NUCLEOTIDE SEQUENCE [LARGE SCALE GENOMIC DNA]</scope>
    <source>
        <strain evidence="3">PEST</strain>
    </source>
</reference>
<dbReference type="Pfam" id="PF13606">
    <property type="entry name" value="Ank_3"/>
    <property type="match status" value="1"/>
</dbReference>
<comment type="caution">
    <text evidence="3">The sequence shown here is derived from an EMBL/GenBank/DDBJ whole genome shotgun (WGS) entry which is preliminary data.</text>
</comment>
<dbReference type="PANTHER" id="PTHR24126:SF14">
    <property type="entry name" value="ANK_REP_REGION DOMAIN-CONTAINING PROTEIN"/>
    <property type="match status" value="1"/>
</dbReference>
<reference evidence="3" key="2">
    <citation type="submission" date="2002-03" db="EMBL/GenBank/DDBJ databases">
        <authorList>
            <consortium name="The Anopheles Genome Sequencing Consortium"/>
        </authorList>
    </citation>
    <scope>NUCLEOTIDE SEQUENCE</scope>
    <source>
        <strain evidence="3">PEST</strain>
    </source>
</reference>
<dbReference type="PROSITE" id="PS50297">
    <property type="entry name" value="ANK_REP_REGION"/>
    <property type="match status" value="5"/>
</dbReference>
<dbReference type="SUPFAM" id="SSF48403">
    <property type="entry name" value="Ankyrin repeat"/>
    <property type="match status" value="1"/>
</dbReference>
<dbReference type="PRINTS" id="PR01415">
    <property type="entry name" value="ANKYRIN"/>
</dbReference>
<proteinExistence type="predicted"/>
<dbReference type="AlphaFoldDB" id="Q7QG61"/>
<feature type="non-terminal residue" evidence="3">
    <location>
        <position position="1"/>
    </location>
</feature>